<reference evidence="2 3" key="1">
    <citation type="submission" date="2024-10" db="EMBL/GenBank/DDBJ databases">
        <title>Updated reference genomes for cyclostephanoid diatoms.</title>
        <authorList>
            <person name="Roberts W.R."/>
            <person name="Alverson A.J."/>
        </authorList>
    </citation>
    <scope>NUCLEOTIDE SEQUENCE [LARGE SCALE GENOMIC DNA]</scope>
    <source>
        <strain evidence="2 3">AJA276-08</strain>
    </source>
</reference>
<dbReference type="Gene3D" id="3.60.15.10">
    <property type="entry name" value="Ribonuclease Z/Hydroxyacylglutathione hydrolase-like"/>
    <property type="match status" value="1"/>
</dbReference>
<dbReference type="EMBL" id="JALLAZ020001798">
    <property type="protein sequence ID" value="KAL3763588.1"/>
    <property type="molecule type" value="Genomic_DNA"/>
</dbReference>
<dbReference type="InterPro" id="IPR036866">
    <property type="entry name" value="RibonucZ/Hydroxyglut_hydro"/>
</dbReference>
<comment type="caution">
    <text evidence="2">The sequence shown here is derived from an EMBL/GenBank/DDBJ whole genome shotgun (WGS) entry which is preliminary data.</text>
</comment>
<dbReference type="AlphaFoldDB" id="A0ABD3MIJ6"/>
<proteinExistence type="predicted"/>
<dbReference type="InterPro" id="IPR001279">
    <property type="entry name" value="Metallo-B-lactamas"/>
</dbReference>
<sequence>MKLLRHIQKVQRKLVKLRANAVRISMMKRSDKYSLFVKNMRGKVGNLSSNAISNGKRNIISHYNAKKRVYVRQKIARQLARKVAMESLKKRYTLRKSRWGWLRGSVIDTTTAITTTRVNTTWRGITLTEPSHKSWFDNEGYPLTSRDPETGRYVNPWLSESSNGENGLKKFLRWKLGGAWSRFLKATGLSSNRALCQDVVRETKGNAHIVETLMTDKFIKSSASMNLSDSSTAPDVEFYQASTISDQGTHEALRLTWIGHSTTIVTFPGDFTIITDPHFSNYAGPIRRTAPPAFGVADLPEVVDCALISHDHMDHLDYWSILELVDSNKVSFWIAPLGIKSWLMDKAGISPENIVELEWWQGARLSKPLGRKHPNTNIPEKNLPELVELVRAFDEEVSEQHPKDRKKKTQILSDKNELVITCAPAQHWCSRSPFDRNQRLWCSFSVHARPALAEPGQRAPHTHSFYFAGDTGLPTEFPLHHQIGDRLGPFDLSAIPIGAYEPEWFMRESHCNPAEAVKIHQAIRSRRSVAVHFDTFDLANEPRDEPPKLLLAEVGRVNEDILRMAAEVVAVADVVGIPAAQLGKEIMKDEVVSTSYVEQAAAGKTNEEVIGMLPPLVDFAVIKQGQSIESLPK</sequence>
<name>A0ABD3MIJ6_9STRA</name>
<dbReference type="SUPFAM" id="SSF56281">
    <property type="entry name" value="Metallo-hydrolase/oxidoreductase"/>
    <property type="match status" value="1"/>
</dbReference>
<evidence type="ECO:0000259" key="1">
    <source>
        <dbReference type="Pfam" id="PF12706"/>
    </source>
</evidence>
<keyword evidence="3" id="KW-1185">Reference proteome</keyword>
<dbReference type="Pfam" id="PF12706">
    <property type="entry name" value="Lactamase_B_2"/>
    <property type="match status" value="2"/>
</dbReference>
<gene>
    <name evidence="2" type="ORF">ACHAW5_009589</name>
</gene>
<evidence type="ECO:0000313" key="2">
    <source>
        <dbReference type="EMBL" id="KAL3763588.1"/>
    </source>
</evidence>
<dbReference type="Proteomes" id="UP001530315">
    <property type="component" value="Unassembled WGS sequence"/>
</dbReference>
<dbReference type="PANTHER" id="PTHR15032:SF4">
    <property type="entry name" value="N-ACYL-PHOSPHATIDYLETHANOLAMINE-HYDROLYZING PHOSPHOLIPASE D"/>
    <property type="match status" value="1"/>
</dbReference>
<protein>
    <recommendedName>
        <fullName evidence="1">Metallo-beta-lactamase domain-containing protein</fullName>
    </recommendedName>
</protein>
<accession>A0ABD3MIJ6</accession>
<dbReference type="PANTHER" id="PTHR15032">
    <property type="entry name" value="N-ACYL-PHOSPHATIDYLETHANOLAMINE-HYDROLYZING PHOSPHOLIPASE D"/>
    <property type="match status" value="1"/>
</dbReference>
<evidence type="ECO:0000313" key="3">
    <source>
        <dbReference type="Proteomes" id="UP001530315"/>
    </source>
</evidence>
<feature type="domain" description="Metallo-beta-lactamase" evidence="1">
    <location>
        <begin position="398"/>
        <end position="533"/>
    </location>
</feature>
<feature type="domain" description="Metallo-beta-lactamase" evidence="1">
    <location>
        <begin position="273"/>
        <end position="366"/>
    </location>
</feature>
<organism evidence="2 3">
    <name type="scientific">Stephanodiscus triporus</name>
    <dbReference type="NCBI Taxonomy" id="2934178"/>
    <lineage>
        <taxon>Eukaryota</taxon>
        <taxon>Sar</taxon>
        <taxon>Stramenopiles</taxon>
        <taxon>Ochrophyta</taxon>
        <taxon>Bacillariophyta</taxon>
        <taxon>Coscinodiscophyceae</taxon>
        <taxon>Thalassiosirophycidae</taxon>
        <taxon>Stephanodiscales</taxon>
        <taxon>Stephanodiscaceae</taxon>
        <taxon>Stephanodiscus</taxon>
    </lineage>
</organism>